<dbReference type="PANTHER" id="PTHR13778">
    <property type="entry name" value="GLYCOSYLTRANSFERASE 8 DOMAIN-CONTAINING PROTEIN"/>
    <property type="match status" value="1"/>
</dbReference>
<evidence type="ECO:0000313" key="6">
    <source>
        <dbReference type="Proteomes" id="UP000008548"/>
    </source>
</evidence>
<dbReference type="Pfam" id="PF01501">
    <property type="entry name" value="Glyco_transf_8"/>
    <property type="match status" value="1"/>
</dbReference>
<dbReference type="CDD" id="cd04194">
    <property type="entry name" value="GT8_A4GalT_like"/>
    <property type="match status" value="1"/>
</dbReference>
<dbReference type="InterPro" id="IPR002495">
    <property type="entry name" value="Glyco_trans_8"/>
</dbReference>
<accession>Q4UL86</accession>
<evidence type="ECO:0000256" key="1">
    <source>
        <dbReference type="ARBA" id="ARBA00022676"/>
    </source>
</evidence>
<dbReference type="InterPro" id="IPR029044">
    <property type="entry name" value="Nucleotide-diphossugar_trans"/>
</dbReference>
<dbReference type="EMBL" id="CP000053">
    <property type="protein sequence ID" value="AAY61687.1"/>
    <property type="molecule type" value="Genomic_DNA"/>
</dbReference>
<name>Q4UL86_RICFE</name>
<keyword evidence="4" id="KW-1133">Transmembrane helix</keyword>
<evidence type="ECO:0000256" key="4">
    <source>
        <dbReference type="SAM" id="Phobius"/>
    </source>
</evidence>
<evidence type="ECO:0000256" key="3">
    <source>
        <dbReference type="ARBA" id="ARBA00022723"/>
    </source>
</evidence>
<dbReference type="KEGG" id="rfe:RF_0836"/>
<sequence>MSRTNLILSFFIFLLIIVITTFFISNYRMHKNTSCIMDIGTYSYKKFYSTIREDQLNFDLVLEQLEDSESLNSRDKARLEKICSFQVEDGMVRLEVAKGYDCLLRLYLDKNAPLVQQYKAIKNGSYGLDTLYTKKAAINLAKLIILGHEGKVKEILEIKNDDDFLKYYSGYTADEIPFLNSLISLNIPELTARCLYRLSLIHLLGRSSFNEKTIQTDYKLVIGEIQNVIKLTGIRQNNILDIALTINDKFAIHASTVIASSLLNSDLDSFYRFHIVMDSNDPISQESMEKLASMKYIRDYSIDFITFPENILNQALKDKKIKFTYNWPSLVMYRLYFDQIFPHLDSILYLDADIVVLYDLNSLKKIDMGNYIAAGSIDTGITYCNHKLIKECKRNMDHSYKNSGIVFLNLKNMREKQTESAILETIKKSECDFSLPDQDVLNIAFHDYIYPLSMRWNFLTYFEDQSPYFSYFILHYAGPKPWTTDKHELWKTNQDKLDKITKYYWQYREITPWSNIN</sequence>
<dbReference type="eggNOG" id="COG1442">
    <property type="taxonomic scope" value="Bacteria"/>
</dbReference>
<proteinExistence type="predicted"/>
<feature type="transmembrane region" description="Helical" evidence="4">
    <location>
        <begin position="6"/>
        <end position="24"/>
    </location>
</feature>
<evidence type="ECO:0000313" key="5">
    <source>
        <dbReference type="EMBL" id="AAY61687.1"/>
    </source>
</evidence>
<gene>
    <name evidence="5" type="primary">rfaJ</name>
    <name evidence="5" type="ordered locus">RF_0836</name>
</gene>
<dbReference type="AlphaFoldDB" id="Q4UL86"/>
<keyword evidence="4" id="KW-0812">Transmembrane</keyword>
<organism evidence="5 6">
    <name type="scientific">Rickettsia felis (strain ATCC VR-1525 / URRWXCal2)</name>
    <name type="common">Rickettsia azadi</name>
    <dbReference type="NCBI Taxonomy" id="315456"/>
    <lineage>
        <taxon>Bacteria</taxon>
        <taxon>Pseudomonadati</taxon>
        <taxon>Pseudomonadota</taxon>
        <taxon>Alphaproteobacteria</taxon>
        <taxon>Rickettsiales</taxon>
        <taxon>Rickettsiaceae</taxon>
        <taxon>Rickettsieae</taxon>
        <taxon>Rickettsia</taxon>
        <taxon>spotted fever group</taxon>
    </lineage>
</organism>
<dbReference type="Proteomes" id="UP000008548">
    <property type="component" value="Chromosome"/>
</dbReference>
<dbReference type="STRING" id="315456.RF_0836"/>
<keyword evidence="3" id="KW-0479">Metal-binding</keyword>
<reference evidence="5 6" key="1">
    <citation type="journal article" date="2005" name="PLoS Biol.">
        <title>The genome sequence of Rickettsia felis identifies the first putative conjugative plasmid in an obligate intracellular parasite.</title>
        <authorList>
            <person name="Ogata H."/>
            <person name="Renesto P."/>
            <person name="Audic S."/>
            <person name="Robert C."/>
            <person name="Blanc G."/>
            <person name="Fournier P.E."/>
            <person name="Parinello H."/>
            <person name="Claverie J.M."/>
            <person name="Raoult D."/>
        </authorList>
    </citation>
    <scope>NUCLEOTIDE SEQUENCE [LARGE SCALE GENOMIC DNA]</scope>
    <source>
        <strain evidence="6">ATCC VR-1525 / URRWXCal2</strain>
    </source>
</reference>
<dbReference type="GO" id="GO:0046872">
    <property type="term" value="F:metal ion binding"/>
    <property type="evidence" value="ECO:0007669"/>
    <property type="project" value="UniProtKB-KW"/>
</dbReference>
<keyword evidence="4" id="KW-0472">Membrane</keyword>
<dbReference type="Gene3D" id="3.90.550.10">
    <property type="entry name" value="Spore Coat Polysaccharide Biosynthesis Protein SpsA, Chain A"/>
    <property type="match status" value="1"/>
</dbReference>
<dbReference type="OrthoDB" id="5672604at2"/>
<keyword evidence="2" id="KW-0808">Transferase</keyword>
<dbReference type="SUPFAM" id="SSF53448">
    <property type="entry name" value="Nucleotide-diphospho-sugar transferases"/>
    <property type="match status" value="1"/>
</dbReference>
<protein>
    <submittedName>
        <fullName evidence="5">Lipopolysaccharide 1,2-glucosyltransferase RfaJ</fullName>
    </submittedName>
</protein>
<keyword evidence="6" id="KW-1185">Reference proteome</keyword>
<keyword evidence="1" id="KW-0328">Glycosyltransferase</keyword>
<dbReference type="HOGENOM" id="CLU_526640_0_0_5"/>
<dbReference type="GO" id="GO:0016757">
    <property type="term" value="F:glycosyltransferase activity"/>
    <property type="evidence" value="ECO:0007669"/>
    <property type="project" value="UniProtKB-KW"/>
</dbReference>
<dbReference type="PANTHER" id="PTHR13778:SF47">
    <property type="entry name" value="LIPOPOLYSACCHARIDE 1,3-GALACTOSYLTRANSFERASE"/>
    <property type="match status" value="1"/>
</dbReference>
<dbReference type="InterPro" id="IPR050748">
    <property type="entry name" value="Glycosyltrans_8_dom-fam"/>
</dbReference>
<evidence type="ECO:0000256" key="2">
    <source>
        <dbReference type="ARBA" id="ARBA00022679"/>
    </source>
</evidence>